<dbReference type="InterPro" id="IPR051620">
    <property type="entry name" value="ORF904-like_C"/>
</dbReference>
<dbReference type="Pfam" id="PF19263">
    <property type="entry name" value="DUF5906"/>
    <property type="match status" value="1"/>
</dbReference>
<evidence type="ECO:0000313" key="5">
    <source>
        <dbReference type="EMBL" id="MDR7328744.1"/>
    </source>
</evidence>
<dbReference type="InterPro" id="IPR027417">
    <property type="entry name" value="P-loop_NTPase"/>
</dbReference>
<dbReference type="InterPro" id="IPR014015">
    <property type="entry name" value="Helicase_SF3_DNA-vir"/>
</dbReference>
<evidence type="ECO:0000256" key="3">
    <source>
        <dbReference type="ARBA" id="ARBA00022840"/>
    </source>
</evidence>
<keyword evidence="1" id="KW-0547">Nucleotide-binding</keyword>
<keyword evidence="2" id="KW-0378">Hydrolase</keyword>
<dbReference type="SUPFAM" id="SSF52540">
    <property type="entry name" value="P-loop containing nucleoside triphosphate hydrolases"/>
    <property type="match status" value="1"/>
</dbReference>
<evidence type="ECO:0000313" key="6">
    <source>
        <dbReference type="Proteomes" id="UP001180840"/>
    </source>
</evidence>
<evidence type="ECO:0000259" key="4">
    <source>
        <dbReference type="PROSITE" id="PS51206"/>
    </source>
</evidence>
<dbReference type="PROSITE" id="PS51206">
    <property type="entry name" value="SF3_HELICASE_1"/>
    <property type="match status" value="1"/>
</dbReference>
<dbReference type="PANTHER" id="PTHR35372:SF2">
    <property type="entry name" value="SF3 HELICASE DOMAIN-CONTAINING PROTEIN"/>
    <property type="match status" value="1"/>
</dbReference>
<sequence length="749" mass="84262">MTEKVNPAVMDHDGAEDEAASASIVAEAIDDADWLDGDDDWRIDYPNGGSFVDEGLPDWITDDEPPAVGCGAKSELTQGELVRSITTAYLDKLRALAPADRPAPAQAATELLVRFNASIKEARRSSQHATFNKLSEITPRQGAELACVYHHLVLVEGAERSGRDTALMVMYDEDDRRWLSVSGTSSRLTRWLRDLHYLASEKWIKETVAVVRDIVPLQRPESNCDEMYFANCIYDYETGQRGEYSPDTVFLSRMATALPESEPALPVIRHGRQRLGCTSPETCETYGCCVWDPVSWMHETMGSEELATVMWHVIGAALRPGVLWRKAVIMEGEGQNGKGTVIDLIRNLVGVANASSVDMGAFGSRFGLEDLVGKQVNLSDESDTGEFLKRSANFKQVTSLDPVQIERKYQSPIMYKPRIFLVFSLNKFPVFKDKSTALYDRLYRVPFNQRFTDDGMKMPEIKDDYLQRPEVLEWIAYYVTVKMPTYYRLPVTESITAASEDLREATDNTVAWWAETGEEFRGDFIPFEVAHELYKAWLKAHRQSSRPENLTSEWKDKLASLAGEEWLDLRQDDRKRERKRYVVDAWFLDVHGSDPGDARLLETYVSKEVIGSDDNRRTMYYGPEVLVAWRYGQGQVSGRHYTRPQRAPGLIRRITWEAVQASPIKRTDMALKDIRIAANNWNPLVIGLAPYLAAVAESGQASPPPPSTSLPPSLLREPSKRDLALRLLGSGGRPDDDALAEVIRGSRCG</sequence>
<organism evidence="5 6">
    <name type="scientific">Corynebacterium guangdongense</name>
    <dbReference type="NCBI Taxonomy" id="1783348"/>
    <lineage>
        <taxon>Bacteria</taxon>
        <taxon>Bacillati</taxon>
        <taxon>Actinomycetota</taxon>
        <taxon>Actinomycetes</taxon>
        <taxon>Mycobacteriales</taxon>
        <taxon>Corynebacteriaceae</taxon>
        <taxon>Corynebacterium</taxon>
    </lineage>
</organism>
<protein>
    <submittedName>
        <fullName evidence="5">P4 family phage/plasmid primase-like protein</fullName>
    </submittedName>
</protein>
<dbReference type="PANTHER" id="PTHR35372">
    <property type="entry name" value="ATP BINDING PROTEIN-RELATED"/>
    <property type="match status" value="1"/>
</dbReference>
<name>A0ABU1ZUZ1_9CORY</name>
<dbReference type="InterPro" id="IPR045455">
    <property type="entry name" value="NrS-1_pol-like_helicase"/>
</dbReference>
<reference evidence="5" key="1">
    <citation type="submission" date="2023-07" db="EMBL/GenBank/DDBJ databases">
        <title>Sequencing the genomes of 1000 actinobacteria strains.</title>
        <authorList>
            <person name="Klenk H.-P."/>
        </authorList>
    </citation>
    <scope>NUCLEOTIDE SEQUENCE</scope>
    <source>
        <strain evidence="5">DSM 107476</strain>
    </source>
</reference>
<gene>
    <name evidence="5" type="ORF">J2S39_000420</name>
</gene>
<dbReference type="InterPro" id="IPR006500">
    <property type="entry name" value="Helicase_put_C_phage/plasmid"/>
</dbReference>
<accession>A0ABU1ZUZ1</accession>
<evidence type="ECO:0000256" key="2">
    <source>
        <dbReference type="ARBA" id="ARBA00022801"/>
    </source>
</evidence>
<dbReference type="NCBIfam" id="TIGR01613">
    <property type="entry name" value="primase_Cterm"/>
    <property type="match status" value="1"/>
</dbReference>
<proteinExistence type="predicted"/>
<comment type="caution">
    <text evidence="5">The sequence shown here is derived from an EMBL/GenBank/DDBJ whole genome shotgun (WGS) entry which is preliminary data.</text>
</comment>
<feature type="domain" description="SF3 helicase" evidence="4">
    <location>
        <begin position="305"/>
        <end position="460"/>
    </location>
</feature>
<dbReference type="Proteomes" id="UP001180840">
    <property type="component" value="Unassembled WGS sequence"/>
</dbReference>
<dbReference type="Gene3D" id="3.40.50.300">
    <property type="entry name" value="P-loop containing nucleotide triphosphate hydrolases"/>
    <property type="match status" value="1"/>
</dbReference>
<evidence type="ECO:0000256" key="1">
    <source>
        <dbReference type="ARBA" id="ARBA00022741"/>
    </source>
</evidence>
<keyword evidence="3" id="KW-0067">ATP-binding</keyword>
<dbReference type="EMBL" id="JAVDXZ010000001">
    <property type="protein sequence ID" value="MDR7328744.1"/>
    <property type="molecule type" value="Genomic_DNA"/>
</dbReference>
<keyword evidence="6" id="KW-1185">Reference proteome</keyword>